<feature type="chain" id="PRO_5044010610" evidence="12">
    <location>
        <begin position="21"/>
        <end position="364"/>
    </location>
</feature>
<evidence type="ECO:0000256" key="10">
    <source>
        <dbReference type="PROSITE-ProRule" id="PRU00282"/>
    </source>
</evidence>
<reference evidence="13 14" key="1">
    <citation type="submission" date="2024-04" db="EMBL/GenBank/DDBJ databases">
        <authorList>
            <consortium name="Genoscope - CEA"/>
            <person name="William W."/>
        </authorList>
    </citation>
    <scope>NUCLEOTIDE SEQUENCE [LARGE SCALE GENOMIC DNA]</scope>
</reference>
<dbReference type="Proteomes" id="UP001497497">
    <property type="component" value="Unassembled WGS sequence"/>
</dbReference>
<keyword evidence="4 10" id="KW-0812">Transmembrane</keyword>
<evidence type="ECO:0000256" key="6">
    <source>
        <dbReference type="ARBA" id="ARBA00022792"/>
    </source>
</evidence>
<comment type="subcellular location">
    <subcellularLocation>
        <location evidence="1">Mitochondrion inner membrane</location>
        <topology evidence="1">Multi-pass membrane protein</topology>
    </subcellularLocation>
</comment>
<gene>
    <name evidence="13" type="ORF">GSLYS_00006637001</name>
</gene>
<name>A0AAV2HFY6_LYMST</name>
<accession>A0AAV2HFY6</accession>
<dbReference type="AlphaFoldDB" id="A0AAV2HFY6"/>
<feature type="repeat" description="Solcar" evidence="10">
    <location>
        <begin position="146"/>
        <end position="231"/>
    </location>
</feature>
<evidence type="ECO:0000313" key="14">
    <source>
        <dbReference type="Proteomes" id="UP001497497"/>
    </source>
</evidence>
<proteinExistence type="inferred from homology"/>
<keyword evidence="14" id="KW-1185">Reference proteome</keyword>
<keyword evidence="8" id="KW-0496">Mitochondrion</keyword>
<dbReference type="GO" id="GO:1990519">
    <property type="term" value="P:pyrimidine nucleotide import into mitochondrion"/>
    <property type="evidence" value="ECO:0007669"/>
    <property type="project" value="TreeGrafter"/>
</dbReference>
<dbReference type="Pfam" id="PF00153">
    <property type="entry name" value="Mito_carr"/>
    <property type="match status" value="3"/>
</dbReference>
<comment type="caution">
    <text evidence="13">The sequence shown here is derived from an EMBL/GenBank/DDBJ whole genome shotgun (WGS) entry which is preliminary data.</text>
</comment>
<keyword evidence="3 11" id="KW-0813">Transport</keyword>
<dbReference type="PROSITE" id="PS50920">
    <property type="entry name" value="SOLCAR"/>
    <property type="match status" value="3"/>
</dbReference>
<evidence type="ECO:0000256" key="11">
    <source>
        <dbReference type="RuleBase" id="RU000488"/>
    </source>
</evidence>
<protein>
    <submittedName>
        <fullName evidence="13">Uncharacterized protein</fullName>
    </submittedName>
</protein>
<dbReference type="GO" id="GO:0005743">
    <property type="term" value="C:mitochondrial inner membrane"/>
    <property type="evidence" value="ECO:0007669"/>
    <property type="project" value="UniProtKB-SubCell"/>
</dbReference>
<feature type="signal peptide" evidence="12">
    <location>
        <begin position="1"/>
        <end position="20"/>
    </location>
</feature>
<evidence type="ECO:0000256" key="12">
    <source>
        <dbReference type="SAM" id="SignalP"/>
    </source>
</evidence>
<dbReference type="InterPro" id="IPR049562">
    <property type="entry name" value="SLC25A33/36-like"/>
</dbReference>
<dbReference type="InterPro" id="IPR023395">
    <property type="entry name" value="MCP_dom_sf"/>
</dbReference>
<evidence type="ECO:0000256" key="3">
    <source>
        <dbReference type="ARBA" id="ARBA00022448"/>
    </source>
</evidence>
<keyword evidence="9 10" id="KW-0472">Membrane</keyword>
<sequence length="364" mass="39948">MTLPIKIGLMLMLYNFYSTAGTTGAVLTCPLEVVKTRLQSSVSSFVQVNVQSALRLLPSQQMVTLSTCTHNCPVAVGSDAVLDNRKFRKSQSQLINCLRHILKTEGVKGLFKGLGPTLVGVAPSRAIYFGAYAHSKQVLNNAITPDTHFVHLCSAVTAGVSAATCTNPVWFVKTRLQLDNKAENKLTCRECIKRIYKQNGIRGFYKGISASYFGVSETVVHLVVYEAIKAHLQNKSNHDRLSETLIVEGVPDETSATGAAPGNAKDSFLTSDYIKYMLAGACSKTCATCLCYPHEVARTRLREEGSRYNSFFQTLFLVFREEGRAGLYRGLGTQLIRQIPNTAIVMATYEAVVHALMPESESTR</sequence>
<evidence type="ECO:0000313" key="13">
    <source>
        <dbReference type="EMBL" id="CAL1532619.1"/>
    </source>
</evidence>
<feature type="repeat" description="Solcar" evidence="10">
    <location>
        <begin position="8"/>
        <end position="138"/>
    </location>
</feature>
<dbReference type="SUPFAM" id="SSF103506">
    <property type="entry name" value="Mitochondrial carrier"/>
    <property type="match status" value="1"/>
</dbReference>
<dbReference type="GO" id="GO:0015218">
    <property type="term" value="F:pyrimidine nucleotide transmembrane transporter activity"/>
    <property type="evidence" value="ECO:0007669"/>
    <property type="project" value="InterPro"/>
</dbReference>
<dbReference type="InterPro" id="IPR018108">
    <property type="entry name" value="MCP_transmembrane"/>
</dbReference>
<evidence type="ECO:0000256" key="4">
    <source>
        <dbReference type="ARBA" id="ARBA00022692"/>
    </source>
</evidence>
<evidence type="ECO:0000256" key="8">
    <source>
        <dbReference type="ARBA" id="ARBA00023128"/>
    </source>
</evidence>
<keyword evidence="5" id="KW-0677">Repeat</keyword>
<evidence type="ECO:0000256" key="9">
    <source>
        <dbReference type="ARBA" id="ARBA00023136"/>
    </source>
</evidence>
<dbReference type="PANTHER" id="PTHR45829:SF4">
    <property type="entry name" value="MITOCHONDRIAL CARRIER PROTEIN RIM2"/>
    <property type="match status" value="1"/>
</dbReference>
<dbReference type="EMBL" id="CAXITT010000120">
    <property type="protein sequence ID" value="CAL1532619.1"/>
    <property type="molecule type" value="Genomic_DNA"/>
</dbReference>
<keyword evidence="6" id="KW-0999">Mitochondrion inner membrane</keyword>
<feature type="repeat" description="Solcar" evidence="10">
    <location>
        <begin position="271"/>
        <end position="355"/>
    </location>
</feature>
<dbReference type="PANTHER" id="PTHR45829">
    <property type="entry name" value="MITOCHONDRIAL CARRIER PROTEIN RIM2"/>
    <property type="match status" value="1"/>
</dbReference>
<evidence type="ECO:0000256" key="7">
    <source>
        <dbReference type="ARBA" id="ARBA00022989"/>
    </source>
</evidence>
<organism evidence="13 14">
    <name type="scientific">Lymnaea stagnalis</name>
    <name type="common">Great pond snail</name>
    <name type="synonym">Helix stagnalis</name>
    <dbReference type="NCBI Taxonomy" id="6523"/>
    <lineage>
        <taxon>Eukaryota</taxon>
        <taxon>Metazoa</taxon>
        <taxon>Spiralia</taxon>
        <taxon>Lophotrochozoa</taxon>
        <taxon>Mollusca</taxon>
        <taxon>Gastropoda</taxon>
        <taxon>Heterobranchia</taxon>
        <taxon>Euthyneura</taxon>
        <taxon>Panpulmonata</taxon>
        <taxon>Hygrophila</taxon>
        <taxon>Lymnaeoidea</taxon>
        <taxon>Lymnaeidae</taxon>
        <taxon>Lymnaea</taxon>
    </lineage>
</organism>
<evidence type="ECO:0000256" key="5">
    <source>
        <dbReference type="ARBA" id="ARBA00022737"/>
    </source>
</evidence>
<dbReference type="Gene3D" id="1.50.40.10">
    <property type="entry name" value="Mitochondrial carrier domain"/>
    <property type="match status" value="2"/>
</dbReference>
<evidence type="ECO:0000256" key="2">
    <source>
        <dbReference type="ARBA" id="ARBA00006375"/>
    </source>
</evidence>
<comment type="similarity">
    <text evidence="2 11">Belongs to the mitochondrial carrier (TC 2.A.29) family.</text>
</comment>
<keyword evidence="12" id="KW-0732">Signal</keyword>
<keyword evidence="7" id="KW-1133">Transmembrane helix</keyword>
<evidence type="ECO:0000256" key="1">
    <source>
        <dbReference type="ARBA" id="ARBA00004448"/>
    </source>
</evidence>